<dbReference type="AlphaFoldDB" id="A0AAJ0D629"/>
<keyword evidence="5" id="KW-0238">DNA-binding</keyword>
<feature type="compositionally biased region" description="Basic and acidic residues" evidence="8">
    <location>
        <begin position="55"/>
        <end position="65"/>
    </location>
</feature>
<keyword evidence="6" id="KW-0804">Transcription</keyword>
<dbReference type="InterPro" id="IPR052202">
    <property type="entry name" value="Yeast_MetPath_Reg"/>
</dbReference>
<feature type="compositionally biased region" description="Polar residues" evidence="8">
    <location>
        <begin position="40"/>
        <end position="52"/>
    </location>
</feature>
<dbReference type="PANTHER" id="PTHR47782:SF12">
    <property type="entry name" value="ZN(II)2CYS6 TRANSCRIPTION FACTOR (EUROFUNG)"/>
    <property type="match status" value="1"/>
</dbReference>
<evidence type="ECO:0000313" key="10">
    <source>
        <dbReference type="EMBL" id="KAK3046896.1"/>
    </source>
</evidence>
<name>A0AAJ0D629_9PEZI</name>
<reference evidence="10" key="1">
    <citation type="submission" date="2023-04" db="EMBL/GenBank/DDBJ databases">
        <title>Black Yeasts Isolated from many extreme environments.</title>
        <authorList>
            <person name="Coleine C."/>
            <person name="Stajich J.E."/>
            <person name="Selbmann L."/>
        </authorList>
    </citation>
    <scope>NUCLEOTIDE SEQUENCE</scope>
    <source>
        <strain evidence="10">CCFEE 5312</strain>
    </source>
</reference>
<keyword evidence="11" id="KW-1185">Reference proteome</keyword>
<evidence type="ECO:0000256" key="2">
    <source>
        <dbReference type="ARBA" id="ARBA00022723"/>
    </source>
</evidence>
<keyword evidence="2" id="KW-0479">Metal-binding</keyword>
<evidence type="ECO:0000256" key="1">
    <source>
        <dbReference type="ARBA" id="ARBA00004123"/>
    </source>
</evidence>
<dbReference type="GO" id="GO:0000981">
    <property type="term" value="F:DNA-binding transcription factor activity, RNA polymerase II-specific"/>
    <property type="evidence" value="ECO:0007669"/>
    <property type="project" value="TreeGrafter"/>
</dbReference>
<dbReference type="CDD" id="cd12148">
    <property type="entry name" value="fungal_TF_MHR"/>
    <property type="match status" value="1"/>
</dbReference>
<keyword evidence="3" id="KW-0862">Zinc</keyword>
<proteinExistence type="predicted"/>
<keyword evidence="4" id="KW-0805">Transcription regulation</keyword>
<dbReference type="PANTHER" id="PTHR47782">
    <property type="entry name" value="ZN(II)2CYS6 TRANSCRIPTION FACTOR (EUROFUNG)-RELATED"/>
    <property type="match status" value="1"/>
</dbReference>
<comment type="subcellular location">
    <subcellularLocation>
        <location evidence="1">Nucleus</location>
    </subcellularLocation>
</comment>
<feature type="region of interest" description="Disordered" evidence="8">
    <location>
        <begin position="40"/>
        <end position="76"/>
    </location>
</feature>
<organism evidence="10 11">
    <name type="scientific">Extremus antarcticus</name>
    <dbReference type="NCBI Taxonomy" id="702011"/>
    <lineage>
        <taxon>Eukaryota</taxon>
        <taxon>Fungi</taxon>
        <taxon>Dikarya</taxon>
        <taxon>Ascomycota</taxon>
        <taxon>Pezizomycotina</taxon>
        <taxon>Dothideomycetes</taxon>
        <taxon>Dothideomycetidae</taxon>
        <taxon>Mycosphaerellales</taxon>
        <taxon>Extremaceae</taxon>
        <taxon>Extremus</taxon>
    </lineage>
</organism>
<dbReference type="SMART" id="SM00906">
    <property type="entry name" value="Fungal_trans"/>
    <property type="match status" value="1"/>
</dbReference>
<dbReference type="GO" id="GO:0045944">
    <property type="term" value="P:positive regulation of transcription by RNA polymerase II"/>
    <property type="evidence" value="ECO:0007669"/>
    <property type="project" value="TreeGrafter"/>
</dbReference>
<feature type="domain" description="Xylanolytic transcriptional activator regulatory" evidence="9">
    <location>
        <begin position="262"/>
        <end position="335"/>
    </location>
</feature>
<protein>
    <recommendedName>
        <fullName evidence="9">Xylanolytic transcriptional activator regulatory domain-containing protein</fullName>
    </recommendedName>
</protein>
<dbReference type="Pfam" id="PF04082">
    <property type="entry name" value="Fungal_trans"/>
    <property type="match status" value="1"/>
</dbReference>
<gene>
    <name evidence="10" type="ORF">LTR09_011647</name>
</gene>
<evidence type="ECO:0000256" key="5">
    <source>
        <dbReference type="ARBA" id="ARBA00023125"/>
    </source>
</evidence>
<dbReference type="GO" id="GO:0043565">
    <property type="term" value="F:sequence-specific DNA binding"/>
    <property type="evidence" value="ECO:0007669"/>
    <property type="project" value="TreeGrafter"/>
</dbReference>
<evidence type="ECO:0000313" key="11">
    <source>
        <dbReference type="Proteomes" id="UP001271007"/>
    </source>
</evidence>
<evidence type="ECO:0000256" key="3">
    <source>
        <dbReference type="ARBA" id="ARBA00022833"/>
    </source>
</evidence>
<dbReference type="GO" id="GO:0006351">
    <property type="term" value="P:DNA-templated transcription"/>
    <property type="evidence" value="ECO:0007669"/>
    <property type="project" value="InterPro"/>
</dbReference>
<comment type="caution">
    <text evidence="10">The sequence shown here is derived from an EMBL/GenBank/DDBJ whole genome shotgun (WGS) entry which is preliminary data.</text>
</comment>
<evidence type="ECO:0000256" key="7">
    <source>
        <dbReference type="ARBA" id="ARBA00023242"/>
    </source>
</evidence>
<accession>A0AAJ0D629</accession>
<dbReference type="GO" id="GO:0005634">
    <property type="term" value="C:nucleus"/>
    <property type="evidence" value="ECO:0007669"/>
    <property type="project" value="UniProtKB-SubCell"/>
</dbReference>
<evidence type="ECO:0000256" key="8">
    <source>
        <dbReference type="SAM" id="MobiDB-lite"/>
    </source>
</evidence>
<evidence type="ECO:0000256" key="4">
    <source>
        <dbReference type="ARBA" id="ARBA00023015"/>
    </source>
</evidence>
<dbReference type="InterPro" id="IPR007219">
    <property type="entry name" value="XnlR_reg_dom"/>
</dbReference>
<sequence length="612" mass="69308">MPFGRNQYVASLERRVAELEDFLANKGLLGQVSTFTPYNISGPNPASESTGTHLPGHESHLDSATHTRASSVSDTAVEDGDSMVRILRDLSLESNGGYIGATSHFTMGRLLNSLVQGKQRAFHEDHPHGQMPYDKERDESPSMRLADVPSEVANKLFSGYMKHVATRYPILQSNWIYELHSRRDRIDNAYERNVLHLVYAIAGRFLQTTGDTDTSANSYPERHQAQVLKDLDEMLCHNDTRSVVTLVLLAVYSLRAEGGPGAWAYIGLAMRIAIDMGLHRQTSAVDNVSFEVEMRKRLFWSCYTLDRQVFIPSGRPFSICDRDIDVALPLDVDESCQDIRVLQHASKLDPNTRRTKSTSLTAFLRILQLRRIESSIQQTIYRVDQPSHTTTDAEVDEYLEQLGQWKALIPLDARTQTDRESIAFDGYDYYVRVSFSTSGLMLRTSLILRQMVFYYKCHRFLLYPLVSKLRPNSRYLNACADVCGGIAQTYKRLHQTLSVGYSLMALQTVFMAGLTLVYCTWLLPGEIYDTTVSNNINACSIVLFVITERWPAAKKYRDAFETVKQIVIDPLSDKQNHKPRRSIGTISSLELPLDEARQEYSSIVTHMTGQPM</sequence>
<dbReference type="GO" id="GO:0008270">
    <property type="term" value="F:zinc ion binding"/>
    <property type="evidence" value="ECO:0007669"/>
    <property type="project" value="InterPro"/>
</dbReference>
<evidence type="ECO:0000256" key="6">
    <source>
        <dbReference type="ARBA" id="ARBA00023163"/>
    </source>
</evidence>
<dbReference type="Proteomes" id="UP001271007">
    <property type="component" value="Unassembled WGS sequence"/>
</dbReference>
<dbReference type="EMBL" id="JAWDJX010000075">
    <property type="protein sequence ID" value="KAK3046896.1"/>
    <property type="molecule type" value="Genomic_DNA"/>
</dbReference>
<keyword evidence="7" id="KW-0539">Nucleus</keyword>
<evidence type="ECO:0000259" key="9">
    <source>
        <dbReference type="SMART" id="SM00906"/>
    </source>
</evidence>